<dbReference type="Pfam" id="PF00754">
    <property type="entry name" value="F5_F8_type_C"/>
    <property type="match status" value="2"/>
</dbReference>
<feature type="transmembrane region" description="Helical" evidence="5">
    <location>
        <begin position="1945"/>
        <end position="1969"/>
    </location>
</feature>
<dbReference type="InterPro" id="IPR008979">
    <property type="entry name" value="Galactose-bd-like_sf"/>
</dbReference>
<organism evidence="8">
    <name type="scientific">[Clostridium] nexile</name>
    <dbReference type="NCBI Taxonomy" id="29361"/>
    <lineage>
        <taxon>Bacteria</taxon>
        <taxon>Bacillati</taxon>
        <taxon>Bacillota</taxon>
        <taxon>Clostridia</taxon>
        <taxon>Lachnospirales</taxon>
        <taxon>Lachnospiraceae</taxon>
        <taxon>Tyzzerella</taxon>
    </lineage>
</organism>
<proteinExistence type="inferred from homology"/>
<dbReference type="Gene3D" id="2.60.40.10">
    <property type="entry name" value="Immunoglobulins"/>
    <property type="match status" value="3"/>
</dbReference>
<dbReference type="EC" id="3.2.1.23" evidence="8"/>
<feature type="domain" description="F5/8 type C" evidence="7">
    <location>
        <begin position="1469"/>
        <end position="1607"/>
    </location>
</feature>
<dbReference type="InterPro" id="IPR051913">
    <property type="entry name" value="GH2_Domain-Containing"/>
</dbReference>
<dbReference type="InterPro" id="IPR006103">
    <property type="entry name" value="Glyco_hydro_2_cat"/>
</dbReference>
<feature type="chain" id="PRO_5027064714" evidence="6">
    <location>
        <begin position="28"/>
        <end position="1975"/>
    </location>
</feature>
<reference evidence="8" key="1">
    <citation type="submission" date="2019-11" db="EMBL/GenBank/DDBJ databases">
        <authorList>
            <person name="Feng L."/>
        </authorList>
    </citation>
    <scope>NUCLEOTIDE SEQUENCE</scope>
    <source>
        <strain evidence="8">CnexileLFYP112</strain>
    </source>
</reference>
<dbReference type="InterPro" id="IPR011081">
    <property type="entry name" value="Big_4"/>
</dbReference>
<feature type="domain" description="F5/8 type C" evidence="7">
    <location>
        <begin position="1309"/>
        <end position="1441"/>
    </location>
</feature>
<feature type="region of interest" description="Disordered" evidence="4">
    <location>
        <begin position="1916"/>
        <end position="1943"/>
    </location>
</feature>
<keyword evidence="5" id="KW-0812">Transmembrane</keyword>
<dbReference type="InterPro" id="IPR036156">
    <property type="entry name" value="Beta-gal/glucu_dom_sf"/>
</dbReference>
<dbReference type="Pfam" id="PF07554">
    <property type="entry name" value="FIVAR"/>
    <property type="match status" value="4"/>
</dbReference>
<dbReference type="Pfam" id="PF07532">
    <property type="entry name" value="Big_4"/>
    <property type="match status" value="2"/>
</dbReference>
<evidence type="ECO:0000256" key="1">
    <source>
        <dbReference type="ARBA" id="ARBA00007401"/>
    </source>
</evidence>
<dbReference type="InterPro" id="IPR006101">
    <property type="entry name" value="Glyco_hydro_2"/>
</dbReference>
<gene>
    <name evidence="8" type="primary">lacZ_2</name>
    <name evidence="8" type="ORF">CNLFYP112_02493</name>
</gene>
<evidence type="ECO:0000313" key="8">
    <source>
        <dbReference type="EMBL" id="VYT25233.1"/>
    </source>
</evidence>
<dbReference type="SUPFAM" id="SSF49785">
    <property type="entry name" value="Galactose-binding domain-like"/>
    <property type="match status" value="4"/>
</dbReference>
<keyword evidence="3 8" id="KW-0326">Glycosidase</keyword>
<dbReference type="InterPro" id="IPR013783">
    <property type="entry name" value="Ig-like_fold"/>
</dbReference>
<dbReference type="EMBL" id="CACRTG010000021">
    <property type="protein sequence ID" value="VYT25233.1"/>
    <property type="molecule type" value="Genomic_DNA"/>
</dbReference>
<keyword evidence="5" id="KW-0472">Membrane</keyword>
<dbReference type="PANTHER" id="PTHR42732">
    <property type="entry name" value="BETA-GALACTOSIDASE"/>
    <property type="match status" value="1"/>
</dbReference>
<evidence type="ECO:0000256" key="2">
    <source>
        <dbReference type="ARBA" id="ARBA00022801"/>
    </source>
</evidence>
<protein>
    <submittedName>
        <fullName evidence="8">Beta-galactosidase</fullName>
        <ecNumber evidence="8">3.2.1.23</ecNumber>
    </submittedName>
</protein>
<dbReference type="SUPFAM" id="SSF51445">
    <property type="entry name" value="(Trans)glycosidases"/>
    <property type="match status" value="1"/>
</dbReference>
<dbReference type="InterPro" id="IPR006102">
    <property type="entry name" value="Ig-like_GH2"/>
</dbReference>
<sequence>MKKKQVQRLVAFSLATMMTLQGLSVNASGQVQVRTDSNTQMSSDKEVVYVNTYDTSKRVHDFDANWKFYLGDADGAEAVNFDDSAWRTVSVPHDYSIEQEYTQSGEAESGYLPGGTGWYRKHFTLTEDMKDKEIRLDFGGVYMNATVWVNGTQLGTHPYGYTPFSFDITDYVKAGEENVITVKVDHQTPSSRWYSGSGIYRSVDLTVMDKVHVDLNGTKIATPNLAKEKDGDVNMDIVTTVANEEKETKEVTLVHTLREKGKKDTVATVTTEKQSVEAGKTADIEAKLKVNKPKLWGLGEKNAHLYTVTTEVKVNDKVVDTYDTDYGFRYTELDTKTGFSLNGEKVKLQGVCMHHDQGALGAEAQKRAIERQVEILQEMGCNSIRVTHNPAAEELIEVCNEKGILVINELFDGWHKAKNGNVNDYAKWFNQTIGDENKILDGKSDMTWAEFDLKSTLNQGKNDPSIIMWSLGNEISEGASEGGYYEISKNLIKWAQEIDTSKPLTIGSNRVKGAIGQADNEHIKIANDLTKIGGMSGTNYSGGSNYDALHSTYPEWFLYGSETASAVNSRGVYTTKANAALDQDKQLTSYDKSKVNWGALASEAWYDVITRDFVAGEYVWTGFDYIGEPTPANKINAGAATSWPSPKNSYFGIVDTAGLPKDSYYFYQSQWNDEVNTLHVLPTWNEDSLMKDEKGNVEVVVYSDAAKVKLFLNDSEIAEQTFEEHTTGAGYKYQTVKGKTGHESMYMTFSVPYEKGTLKAVAYDKDGNEIKNTQGRSSVTTTDKATKLDATVDRNSIKADGKDLSYITVDVTDANGNIVPDADNNVRFTVEGAGTLVGVDNGKQADHQSYQDDNRDAYNGSLVAIVQSTKDAGKITVKAEADGLTLDTVEITTTEVEDGTVDKTQVDSFYMSKHYYVKAGSKVQLPETIKTRFKDGTEKDLPVKWDEIKETTGSFVVNGLVDGKYKVSVTVNVIDQLGGLMNYSATTPKGTEPNLPTTRPAIAQDGTVLNVSFPVTWEKVDKTKYDEPGIVTVNGTSNVLGTAMEVTASIRVQEETYEIVGSVDNPSQLTQDIEKDKQSDTLDAVWDGKTAIADNTSGGPNPTAWSNYKNSQAGDNTAEITFQYATQQVIGEVTVHFFKDSASARYPKAGTTKLYVKPNDGDDWQEVVAEETIGEENGRVKAYTYKFNPVGATLFKVAVTNSDEVLTTGHKPCTGITEIEIKKAVGSYKTNTTAKLASLEVNGKALTAEELAENAYYTLDKTATVTVAGADNAAVTVLPVHNKQIRILIESEDHRTKNTFVIYLEQEKPMSPDDDSKDYPVDKLTAISGSQYLPGTTNEGPDDFVLDGKANTHWHTNWSTTEGQDINKRWIGVSLDEPTEVSAIRYLPRNGNNGHVTEYKVQYRATDDGKWEDLASGTWDNPTTGWKLVTFPAVEAKQVRLIGVHTIAEAGRDLHMTTAEFRVVSEKEVTPPDPEEPEVKPGEDYPVGMITGTAGSTQPGNGVEKALDGKTNTWWHSSWDPASTADQLWFTMELKEAAALDQLRYYPRYEGTNLTQGDQNGFISKYKVEVSMDNEEWTKVAEGSWEPKDGWLTADFTEPTEAKYVRITGVETMSNGEVKTSDMAIAELRVRVAKGEEPEKVDKTALQEAIEAAGEMKEADFTPNSWKAFKEALDAAKAVEKDEKATQTDVNEALAALEAAKGALVKKADKTELNKAMEAAGKLNEADYTTGSWEAFEKALEAAAAVQKDENVSQASVKAATDGLNEAMEALVKKANKTELDKTIKAAEALNKDDYTADSWKVFAQELADAYTVSRNADATQAEVDEACKALKAAQEALVEKEEPSVPENVDKAAAQKYYDDCLAYYEKDDYTADSWKVYAEAMDDLKAALADEDISKEDLQAAVDAVAKAVEGLEKAGTATPDPKPEEKPGQKPQQKPAKTGDNMSTGAIVGIVVVAVLAIGVIVGVIISKKRKK</sequence>
<dbReference type="InterPro" id="IPR006104">
    <property type="entry name" value="Glyco_hydro_2_N"/>
</dbReference>
<keyword evidence="5" id="KW-1133">Transmembrane helix</keyword>
<evidence type="ECO:0000256" key="3">
    <source>
        <dbReference type="ARBA" id="ARBA00023295"/>
    </source>
</evidence>
<evidence type="ECO:0000256" key="5">
    <source>
        <dbReference type="SAM" id="Phobius"/>
    </source>
</evidence>
<name>A0A6N2V6U4_9FIRM</name>
<dbReference type="Pfam" id="PF16355">
    <property type="entry name" value="DUF4982"/>
    <property type="match status" value="1"/>
</dbReference>
<dbReference type="PROSITE" id="PS50022">
    <property type="entry name" value="FA58C_3"/>
    <property type="match status" value="2"/>
</dbReference>
<dbReference type="Pfam" id="PF18565">
    <property type="entry name" value="Glyco_hydro2_C5"/>
    <property type="match status" value="1"/>
</dbReference>
<dbReference type="GO" id="GO:0005975">
    <property type="term" value="P:carbohydrate metabolic process"/>
    <property type="evidence" value="ECO:0007669"/>
    <property type="project" value="InterPro"/>
</dbReference>
<dbReference type="PRINTS" id="PR00132">
    <property type="entry name" value="GLHYDRLASE2"/>
</dbReference>
<evidence type="ECO:0000256" key="4">
    <source>
        <dbReference type="SAM" id="MobiDB-lite"/>
    </source>
</evidence>
<dbReference type="InterPro" id="IPR008964">
    <property type="entry name" value="Invasin/intimin_cell_adhesion"/>
</dbReference>
<keyword evidence="2 8" id="KW-0378">Hydrolase</keyword>
<dbReference type="SUPFAM" id="SSF49303">
    <property type="entry name" value="beta-Galactosidase/glucuronidase domain"/>
    <property type="match status" value="1"/>
</dbReference>
<dbReference type="InterPro" id="IPR032311">
    <property type="entry name" value="DUF4982"/>
</dbReference>
<dbReference type="Pfam" id="PF00703">
    <property type="entry name" value="Glyco_hydro_2"/>
    <property type="match status" value="1"/>
</dbReference>
<evidence type="ECO:0000256" key="6">
    <source>
        <dbReference type="SAM" id="SignalP"/>
    </source>
</evidence>
<evidence type="ECO:0000259" key="7">
    <source>
        <dbReference type="PROSITE" id="PS50022"/>
    </source>
</evidence>
<dbReference type="SUPFAM" id="SSF49373">
    <property type="entry name" value="Invasin/intimin cell-adhesion fragments"/>
    <property type="match status" value="1"/>
</dbReference>
<dbReference type="PANTHER" id="PTHR42732:SF1">
    <property type="entry name" value="BETA-MANNOSIDASE"/>
    <property type="match status" value="1"/>
</dbReference>
<feature type="signal peptide" evidence="6">
    <location>
        <begin position="1"/>
        <end position="27"/>
    </location>
</feature>
<dbReference type="InterPro" id="IPR040605">
    <property type="entry name" value="Glyco_hydro2_dom5"/>
</dbReference>
<comment type="similarity">
    <text evidence="1">Belongs to the glycosyl hydrolase 2 family.</text>
</comment>
<dbReference type="InterPro" id="IPR017853">
    <property type="entry name" value="GH"/>
</dbReference>
<keyword evidence="6" id="KW-0732">Signal</keyword>
<dbReference type="Gene3D" id="1.20.1270.70">
    <property type="entry name" value="Designed single chain three-helix bundle"/>
    <property type="match status" value="3"/>
</dbReference>
<dbReference type="Pfam" id="PF02837">
    <property type="entry name" value="Glyco_hydro_2_N"/>
    <property type="match status" value="1"/>
</dbReference>
<dbReference type="Gene3D" id="3.20.20.80">
    <property type="entry name" value="Glycosidases"/>
    <property type="match status" value="1"/>
</dbReference>
<dbReference type="Gene3D" id="2.60.120.260">
    <property type="entry name" value="Galactose-binding domain-like"/>
    <property type="match status" value="4"/>
</dbReference>
<feature type="region of interest" description="Disordered" evidence="4">
    <location>
        <begin position="1464"/>
        <end position="1484"/>
    </location>
</feature>
<accession>A0A6N2V6U4</accession>
<dbReference type="Gene3D" id="1.20.1270.90">
    <property type="entry name" value="AF1782-like"/>
    <property type="match status" value="1"/>
</dbReference>
<dbReference type="Pfam" id="PF02836">
    <property type="entry name" value="Glyco_hydro_2_C"/>
    <property type="match status" value="1"/>
</dbReference>
<dbReference type="InterPro" id="IPR000421">
    <property type="entry name" value="FA58C"/>
</dbReference>
<dbReference type="GO" id="GO:0004565">
    <property type="term" value="F:beta-galactosidase activity"/>
    <property type="evidence" value="ECO:0007669"/>
    <property type="project" value="UniProtKB-EC"/>
</dbReference>